<dbReference type="PROSITE" id="PS50887">
    <property type="entry name" value="GGDEF"/>
    <property type="match status" value="1"/>
</dbReference>
<dbReference type="SUPFAM" id="SSF141868">
    <property type="entry name" value="EAL domain-like"/>
    <property type="match status" value="1"/>
</dbReference>
<dbReference type="GO" id="GO:0071111">
    <property type="term" value="F:cyclic-guanylate-specific phosphodiesterase activity"/>
    <property type="evidence" value="ECO:0007669"/>
    <property type="project" value="InterPro"/>
</dbReference>
<comment type="caution">
    <text evidence="6">The sequence shown here is derived from an EMBL/GenBank/DDBJ whole genome shotgun (WGS) entry which is preliminary data.</text>
</comment>
<reference evidence="6 7" key="1">
    <citation type="submission" date="2019-07" db="EMBL/GenBank/DDBJ databases">
        <title>The pathways for chlorine oxyanion respiration interact through the shared metabolite chlorate.</title>
        <authorList>
            <person name="Barnum T.P."/>
            <person name="Cheng Y."/>
            <person name="Hill K.A."/>
            <person name="Lucas L.N."/>
            <person name="Carlson H.K."/>
            <person name="Coates J.D."/>
        </authorList>
    </citation>
    <scope>NUCLEOTIDE SEQUENCE [LARGE SCALE GENOMIC DNA]</scope>
    <source>
        <strain evidence="6">BK-3</strain>
    </source>
</reference>
<dbReference type="Pfam" id="PF12729">
    <property type="entry name" value="4HB_MCP_1"/>
    <property type="match status" value="1"/>
</dbReference>
<dbReference type="SMART" id="SM00052">
    <property type="entry name" value="EAL"/>
    <property type="match status" value="1"/>
</dbReference>
<dbReference type="EMBL" id="VMRY01000001">
    <property type="protein sequence ID" value="TVT60193.1"/>
    <property type="molecule type" value="Genomic_DNA"/>
</dbReference>
<evidence type="ECO:0000256" key="1">
    <source>
        <dbReference type="ARBA" id="ARBA00001946"/>
    </source>
</evidence>
<feature type="transmembrane region" description="Helical" evidence="3">
    <location>
        <begin position="217"/>
        <end position="237"/>
    </location>
</feature>
<name>A0A558DH15_9GAMM</name>
<dbReference type="Proteomes" id="UP000317355">
    <property type="component" value="Unassembled WGS sequence"/>
</dbReference>
<sequence>MSNNPNTAPLADKPPCSNQPAHSISDGASPLQDTGFIITLGFLTILVLALATVSITIIQMGNANERVSHQVSLSSQKLELVYSMRDALQRQTGSLYNAMHETDLLLRSTEQRQLNQHLQTFFSHRDKFAALTLNPHERSLLLQMESSLQQIHPLTESMMEYLLVGAAEEKLQPLVAQVKVGQAIVSTHLNQLIELVKLNTNKAIQSGQVDYTNTESFLFWLTALLLLISLGIAYLVVRQTTERHQQIFHQATHDSLTHLINRQSFEQLINDAVITAQSDKKLHTLLYLDLDQFKVINDTCGHTAGDAMLRDLTAVINYCLRKGDTLARLGGDEFGILLRNCALEASTHVAEQLLEAIRNFRFTWGSKTFTVTASIGIYPIDRDTVNKTTALSAADAACYTAKDTGRNRYHIADAKNQELEQRFSEMSWVNRLTEALEQQKLCLYFQPITSLAEGNSSARHIEVLLRLKDEEGRIISPCAFLPAAERFGLINAIDRWVIDTTFNWMNHHARFDAHFGVISINLSGYSIGDYTLLKQITKRLKDAEFPPSAICFEITETAAITNIDRAEEFITSLRALGCRFALDDFGSGLSSFAYLKQLPVDYLKIDGSFVRDMISDPQDFAMVKAMIRVGQIMGKQTIAEFVECRTTADQLKSIGVNFIQGYYLGKPQPLTIRNLVRSNRYAQQLFAPAPILPHLQMGMDELVTA</sequence>
<dbReference type="Pfam" id="PF00563">
    <property type="entry name" value="EAL"/>
    <property type="match status" value="1"/>
</dbReference>
<feature type="region of interest" description="Disordered" evidence="2">
    <location>
        <begin position="1"/>
        <end position="25"/>
    </location>
</feature>
<feature type="transmembrane region" description="Helical" evidence="3">
    <location>
        <begin position="36"/>
        <end position="58"/>
    </location>
</feature>
<feature type="domain" description="EAL" evidence="4">
    <location>
        <begin position="425"/>
        <end position="681"/>
    </location>
</feature>
<organism evidence="6 7">
    <name type="scientific">Sedimenticola thiotaurini</name>
    <dbReference type="NCBI Taxonomy" id="1543721"/>
    <lineage>
        <taxon>Bacteria</taxon>
        <taxon>Pseudomonadati</taxon>
        <taxon>Pseudomonadota</taxon>
        <taxon>Gammaproteobacteria</taxon>
        <taxon>Chromatiales</taxon>
        <taxon>Sedimenticolaceae</taxon>
        <taxon>Sedimenticola</taxon>
    </lineage>
</organism>
<dbReference type="SUPFAM" id="SSF55073">
    <property type="entry name" value="Nucleotide cyclase"/>
    <property type="match status" value="1"/>
</dbReference>
<dbReference type="Gene3D" id="3.20.20.450">
    <property type="entry name" value="EAL domain"/>
    <property type="match status" value="1"/>
</dbReference>
<dbReference type="Pfam" id="PF00990">
    <property type="entry name" value="GGDEF"/>
    <property type="match status" value="1"/>
</dbReference>
<dbReference type="InterPro" id="IPR043128">
    <property type="entry name" value="Rev_trsase/Diguanyl_cyclase"/>
</dbReference>
<dbReference type="AlphaFoldDB" id="A0A558DH15"/>
<keyword evidence="3" id="KW-1133">Transmembrane helix</keyword>
<gene>
    <name evidence="6" type="ORF">FHK82_00340</name>
</gene>
<dbReference type="InterPro" id="IPR000160">
    <property type="entry name" value="GGDEF_dom"/>
</dbReference>
<dbReference type="FunFam" id="3.30.70.270:FF:000001">
    <property type="entry name" value="Diguanylate cyclase domain protein"/>
    <property type="match status" value="1"/>
</dbReference>
<dbReference type="PANTHER" id="PTHR33121:SF23">
    <property type="entry name" value="CYCLIC DI-GMP PHOSPHODIESTERASE PDEB"/>
    <property type="match status" value="1"/>
</dbReference>
<dbReference type="Gene3D" id="3.30.70.270">
    <property type="match status" value="1"/>
</dbReference>
<dbReference type="InterPro" id="IPR001633">
    <property type="entry name" value="EAL_dom"/>
</dbReference>
<feature type="domain" description="GGDEF" evidence="5">
    <location>
        <begin position="281"/>
        <end position="414"/>
    </location>
</feature>
<dbReference type="InterPro" id="IPR029787">
    <property type="entry name" value="Nucleotide_cyclase"/>
</dbReference>
<dbReference type="SMART" id="SM00267">
    <property type="entry name" value="GGDEF"/>
    <property type="match status" value="1"/>
</dbReference>
<evidence type="ECO:0000256" key="2">
    <source>
        <dbReference type="SAM" id="MobiDB-lite"/>
    </source>
</evidence>
<dbReference type="PANTHER" id="PTHR33121">
    <property type="entry name" value="CYCLIC DI-GMP PHOSPHODIESTERASE PDEF"/>
    <property type="match status" value="1"/>
</dbReference>
<keyword evidence="3" id="KW-0812">Transmembrane</keyword>
<dbReference type="InterPro" id="IPR024478">
    <property type="entry name" value="HlyB_4HB_MCP"/>
</dbReference>
<protein>
    <submittedName>
        <fullName evidence="6">EAL domain-containing protein</fullName>
    </submittedName>
</protein>
<evidence type="ECO:0000259" key="4">
    <source>
        <dbReference type="PROSITE" id="PS50883"/>
    </source>
</evidence>
<evidence type="ECO:0000313" key="6">
    <source>
        <dbReference type="EMBL" id="TVT60193.1"/>
    </source>
</evidence>
<comment type="cofactor">
    <cofactor evidence="1">
        <name>Mg(2+)</name>
        <dbReference type="ChEBI" id="CHEBI:18420"/>
    </cofactor>
</comment>
<keyword evidence="3" id="KW-0472">Membrane</keyword>
<evidence type="ECO:0000256" key="3">
    <source>
        <dbReference type="SAM" id="Phobius"/>
    </source>
</evidence>
<dbReference type="InterPro" id="IPR050706">
    <property type="entry name" value="Cyclic-di-GMP_PDE-like"/>
</dbReference>
<dbReference type="CDD" id="cd01948">
    <property type="entry name" value="EAL"/>
    <property type="match status" value="1"/>
</dbReference>
<evidence type="ECO:0000259" key="5">
    <source>
        <dbReference type="PROSITE" id="PS50887"/>
    </source>
</evidence>
<evidence type="ECO:0000313" key="7">
    <source>
        <dbReference type="Proteomes" id="UP000317355"/>
    </source>
</evidence>
<dbReference type="PROSITE" id="PS50883">
    <property type="entry name" value="EAL"/>
    <property type="match status" value="1"/>
</dbReference>
<dbReference type="NCBIfam" id="TIGR00254">
    <property type="entry name" value="GGDEF"/>
    <property type="match status" value="1"/>
</dbReference>
<accession>A0A558DH15</accession>
<dbReference type="InterPro" id="IPR035919">
    <property type="entry name" value="EAL_sf"/>
</dbReference>
<dbReference type="CDD" id="cd01949">
    <property type="entry name" value="GGDEF"/>
    <property type="match status" value="1"/>
</dbReference>
<proteinExistence type="predicted"/>